<evidence type="ECO:0000313" key="3">
    <source>
        <dbReference type="Proteomes" id="UP000003947"/>
    </source>
</evidence>
<proteinExistence type="predicted"/>
<organism evidence="2 3">
    <name type="scientific">Microvirga lotononidis</name>
    <dbReference type="NCBI Taxonomy" id="864069"/>
    <lineage>
        <taxon>Bacteria</taxon>
        <taxon>Pseudomonadati</taxon>
        <taxon>Pseudomonadota</taxon>
        <taxon>Alphaproteobacteria</taxon>
        <taxon>Hyphomicrobiales</taxon>
        <taxon>Methylobacteriaceae</taxon>
        <taxon>Microvirga</taxon>
    </lineage>
</organism>
<gene>
    <name evidence="2" type="ORF">MicloDRAFT_00064400</name>
</gene>
<name>I4YP21_9HYPH</name>
<dbReference type="SUPFAM" id="SSF46785">
    <property type="entry name" value="Winged helix' DNA-binding domain"/>
    <property type="match status" value="1"/>
</dbReference>
<dbReference type="GO" id="GO:0003677">
    <property type="term" value="F:DNA binding"/>
    <property type="evidence" value="ECO:0007669"/>
    <property type="project" value="InterPro"/>
</dbReference>
<keyword evidence="3" id="KW-1185">Reference proteome</keyword>
<dbReference type="Gene3D" id="1.10.10.10">
    <property type="entry name" value="Winged helix-like DNA-binding domain superfamily/Winged helix DNA-binding domain"/>
    <property type="match status" value="1"/>
</dbReference>
<dbReference type="EMBL" id="JH660647">
    <property type="protein sequence ID" value="EIM25713.1"/>
    <property type="molecule type" value="Genomic_DNA"/>
</dbReference>
<dbReference type="Proteomes" id="UP000003947">
    <property type="component" value="Unassembled WGS sequence"/>
</dbReference>
<accession>I4YP21</accession>
<feature type="domain" description="HTH iclR-type" evidence="1">
    <location>
        <begin position="50"/>
        <end position="85"/>
    </location>
</feature>
<dbReference type="Pfam" id="PF09339">
    <property type="entry name" value="HTH_IclR"/>
    <property type="match status" value="1"/>
</dbReference>
<dbReference type="HOGENOM" id="CLU_1883374_0_0_5"/>
<protein>
    <submittedName>
        <fullName evidence="2">Transcriptional regulator</fullName>
    </submittedName>
</protein>
<dbReference type="AlphaFoldDB" id="I4YP21"/>
<dbReference type="InterPro" id="IPR036390">
    <property type="entry name" value="WH_DNA-bd_sf"/>
</dbReference>
<dbReference type="STRING" id="864069.MicloDRAFT_00064400"/>
<dbReference type="InterPro" id="IPR005471">
    <property type="entry name" value="Tscrpt_reg_IclR_N"/>
</dbReference>
<dbReference type="GO" id="GO:0006355">
    <property type="term" value="P:regulation of DNA-templated transcription"/>
    <property type="evidence" value="ECO:0007669"/>
    <property type="project" value="InterPro"/>
</dbReference>
<dbReference type="InterPro" id="IPR036388">
    <property type="entry name" value="WH-like_DNA-bd_sf"/>
</dbReference>
<dbReference type="PATRIC" id="fig|864069.3.peg.6894"/>
<evidence type="ECO:0000259" key="1">
    <source>
        <dbReference type="Pfam" id="PF09339"/>
    </source>
</evidence>
<dbReference type="OrthoDB" id="8233842at2"/>
<sequence>MSPNVDFQRVYFRFLMDLTRALTVAKREKSPPRPDRLLVLSAVALGAIEGRPFRVQKLAEYLGMPRTSVLRRLEELGEEGWIEYDAKGHALIRADRLNEPGVVWVCDRMSTLIHRAHYELLELERKENKTVQSGH</sequence>
<reference evidence="2 3" key="1">
    <citation type="submission" date="2012-02" db="EMBL/GenBank/DDBJ databases">
        <title>Improved High-Quality Draft sequence of Microvirga sp. WSM3557.</title>
        <authorList>
            <consortium name="US DOE Joint Genome Institute"/>
            <person name="Lucas S."/>
            <person name="Han J."/>
            <person name="Lapidus A."/>
            <person name="Cheng J.-F."/>
            <person name="Goodwin L."/>
            <person name="Pitluck S."/>
            <person name="Peters L."/>
            <person name="Zhang X."/>
            <person name="Detter J.C."/>
            <person name="Han C."/>
            <person name="Tapia R."/>
            <person name="Land M."/>
            <person name="Hauser L."/>
            <person name="Kyrpides N."/>
            <person name="Ivanova N."/>
            <person name="Pagani I."/>
            <person name="Brau L."/>
            <person name="Yates R."/>
            <person name="O'Hara G."/>
            <person name="Rui T."/>
            <person name="Howieson J."/>
            <person name="Reeve W."/>
            <person name="Woyke T."/>
        </authorList>
    </citation>
    <scope>NUCLEOTIDE SEQUENCE [LARGE SCALE GENOMIC DNA]</scope>
    <source>
        <strain evidence="2 3">WSM3557</strain>
    </source>
</reference>
<evidence type="ECO:0000313" key="2">
    <source>
        <dbReference type="EMBL" id="EIM25713.1"/>
    </source>
</evidence>